<evidence type="ECO:0000256" key="2">
    <source>
        <dbReference type="SAM" id="MobiDB-lite"/>
    </source>
</evidence>
<comment type="caution">
    <text evidence="4">The sequence shown here is derived from an EMBL/GenBank/DDBJ whole genome shotgun (WGS) entry which is preliminary data.</text>
</comment>
<dbReference type="Proteomes" id="UP000663832">
    <property type="component" value="Unassembled WGS sequence"/>
</dbReference>
<evidence type="ECO:0000256" key="1">
    <source>
        <dbReference type="PROSITE-ProRule" id="PRU00042"/>
    </source>
</evidence>
<dbReference type="EMBL" id="CAJNOI010000005">
    <property type="protein sequence ID" value="CAF0750458.1"/>
    <property type="molecule type" value="Genomic_DNA"/>
</dbReference>
<keyword evidence="1" id="KW-0863">Zinc-finger</keyword>
<dbReference type="GO" id="GO:0001228">
    <property type="term" value="F:DNA-binding transcription activator activity, RNA polymerase II-specific"/>
    <property type="evidence" value="ECO:0007669"/>
    <property type="project" value="TreeGrafter"/>
</dbReference>
<reference evidence="4" key="1">
    <citation type="submission" date="2021-02" db="EMBL/GenBank/DDBJ databases">
        <authorList>
            <person name="Nowell W R."/>
        </authorList>
    </citation>
    <scope>NUCLEOTIDE SEQUENCE</scope>
</reference>
<feature type="region of interest" description="Disordered" evidence="2">
    <location>
        <begin position="452"/>
        <end position="471"/>
    </location>
</feature>
<dbReference type="Proteomes" id="UP000663877">
    <property type="component" value="Unassembled WGS sequence"/>
</dbReference>
<dbReference type="GO" id="GO:0005634">
    <property type="term" value="C:nucleus"/>
    <property type="evidence" value="ECO:0007669"/>
    <property type="project" value="TreeGrafter"/>
</dbReference>
<organism evidence="4 7">
    <name type="scientific">Adineta steineri</name>
    <dbReference type="NCBI Taxonomy" id="433720"/>
    <lineage>
        <taxon>Eukaryota</taxon>
        <taxon>Metazoa</taxon>
        <taxon>Spiralia</taxon>
        <taxon>Gnathifera</taxon>
        <taxon>Rotifera</taxon>
        <taxon>Eurotatoria</taxon>
        <taxon>Bdelloidea</taxon>
        <taxon>Adinetida</taxon>
        <taxon>Adinetidae</taxon>
        <taxon>Adineta</taxon>
    </lineage>
</organism>
<feature type="compositionally biased region" description="Acidic residues" evidence="2">
    <location>
        <begin position="454"/>
        <end position="471"/>
    </location>
</feature>
<feature type="domain" description="C2H2-type" evidence="3">
    <location>
        <begin position="94"/>
        <end position="122"/>
    </location>
</feature>
<name>A0A813PL76_9BILA</name>
<dbReference type="InterPro" id="IPR013087">
    <property type="entry name" value="Znf_C2H2_type"/>
</dbReference>
<dbReference type="PANTHER" id="PTHR46451">
    <property type="entry name" value="RAS-RESPONSIVE ELEMENT-BINDING PROTEIN 1"/>
    <property type="match status" value="1"/>
</dbReference>
<feature type="compositionally biased region" description="Low complexity" evidence="2">
    <location>
        <begin position="377"/>
        <end position="399"/>
    </location>
</feature>
<feature type="domain" description="C2H2-type" evidence="3">
    <location>
        <begin position="66"/>
        <end position="94"/>
    </location>
</feature>
<evidence type="ECO:0000259" key="3">
    <source>
        <dbReference type="PROSITE" id="PS50157"/>
    </source>
</evidence>
<dbReference type="InterPro" id="IPR052795">
    <property type="entry name" value="RREB1"/>
</dbReference>
<feature type="region of interest" description="Disordered" evidence="2">
    <location>
        <begin position="366"/>
        <end position="441"/>
    </location>
</feature>
<evidence type="ECO:0000313" key="4">
    <source>
        <dbReference type="EMBL" id="CAF0750458.1"/>
    </source>
</evidence>
<keyword evidence="1" id="KW-0479">Metal-binding</keyword>
<proteinExistence type="predicted"/>
<evidence type="ECO:0000313" key="6">
    <source>
        <dbReference type="Proteomes" id="UP000663832"/>
    </source>
</evidence>
<sequence>MKFSSSSIINKDDHNEQLKNQQDKFLFNHFLFFNEKKLISLENCHCSLNDSLIEEDKDNRNKTFSYECNQCLKIYASEYGYNYHINMYHSNQSILCSDCNITFRSHRALKTHQQRFHLNYSQNLPNYNYISSYLIVAFSTKQFSLITKNACEQGRLPLGELSSKLYPCDICHISFSCSNALKYHLLNKHEQYEYKICKNILYDIVIQIEYDLKTVDNNDDDDIESMKYLLSKQASNFGLVDKQLAREIRCIKHEHNHLIYPKCQHQNRTCANLCLEYLSSYNKLIDNYSYKITTIPKTNPFIHGSIVSKPLNGSLINTSIATKDEVNSNQKRTSLKRVKSSISDFSLSPQTKRKFKVNEIKSSPILQSSTSPKKISHSYTRSLSSMSSNSVTSTRTSSKTSRHQTITSLKRSLSPEITLAVERSSEKRRRQREQRKAKAVLSSSSSSDIVLKIDDDDIEQENGDDDDDTDDIISIKCKKPKKTRQASNSSVEYVQIINNDQQSIASLNNIENIKLKSNEKDIILCQSPPTVKKVISSSDKNLSKTSVNNQHVPDYDEHIRVRCKICDDILEGRSRFSKHVLTMHSHLLKNKMPDIKQQQTTIVR</sequence>
<dbReference type="EMBL" id="CAJNOM010000032">
    <property type="protein sequence ID" value="CAF0863864.1"/>
    <property type="molecule type" value="Genomic_DNA"/>
</dbReference>
<dbReference type="AlphaFoldDB" id="A0A813PL76"/>
<protein>
    <recommendedName>
        <fullName evidence="3">C2H2-type domain-containing protein</fullName>
    </recommendedName>
</protein>
<dbReference type="SUPFAM" id="SSF57667">
    <property type="entry name" value="beta-beta-alpha zinc fingers"/>
    <property type="match status" value="1"/>
</dbReference>
<feature type="compositionally biased region" description="Basic residues" evidence="2">
    <location>
        <begin position="426"/>
        <end position="438"/>
    </location>
</feature>
<dbReference type="PANTHER" id="PTHR46451:SF1">
    <property type="entry name" value="RAS-RESPONSIVE ELEMENT-BINDING PROTEIN 1"/>
    <property type="match status" value="1"/>
</dbReference>
<dbReference type="SMART" id="SM00355">
    <property type="entry name" value="ZnF_C2H2"/>
    <property type="match status" value="4"/>
</dbReference>
<evidence type="ECO:0000313" key="5">
    <source>
        <dbReference type="EMBL" id="CAF0863864.1"/>
    </source>
</evidence>
<dbReference type="GO" id="GO:0000978">
    <property type="term" value="F:RNA polymerase II cis-regulatory region sequence-specific DNA binding"/>
    <property type="evidence" value="ECO:0007669"/>
    <property type="project" value="TreeGrafter"/>
</dbReference>
<dbReference type="InterPro" id="IPR036236">
    <property type="entry name" value="Znf_C2H2_sf"/>
</dbReference>
<dbReference type="PROSITE" id="PS00028">
    <property type="entry name" value="ZINC_FINGER_C2H2_1"/>
    <property type="match status" value="4"/>
</dbReference>
<evidence type="ECO:0000313" key="7">
    <source>
        <dbReference type="Proteomes" id="UP000663877"/>
    </source>
</evidence>
<dbReference type="OrthoDB" id="10049810at2759"/>
<accession>A0A813PL76</accession>
<dbReference type="Gene3D" id="3.30.160.60">
    <property type="entry name" value="Classic Zinc Finger"/>
    <property type="match status" value="1"/>
</dbReference>
<keyword evidence="1" id="KW-0862">Zinc</keyword>
<dbReference type="PROSITE" id="PS50157">
    <property type="entry name" value="ZINC_FINGER_C2H2_2"/>
    <property type="match status" value="2"/>
</dbReference>
<dbReference type="GO" id="GO:0008270">
    <property type="term" value="F:zinc ion binding"/>
    <property type="evidence" value="ECO:0007669"/>
    <property type="project" value="UniProtKB-KW"/>
</dbReference>
<keyword evidence="6" id="KW-1185">Reference proteome</keyword>
<gene>
    <name evidence="4" type="ORF">BJG266_LOCUS2414</name>
    <name evidence="5" type="ORF">QVE165_LOCUS7521</name>
</gene>